<dbReference type="PANTHER" id="PTHR10496">
    <property type="entry name" value="40S RIBOSOMAL PROTEIN S24"/>
    <property type="match status" value="1"/>
</dbReference>
<keyword evidence="1" id="KW-0689">Ribosomal protein</keyword>
<feature type="compositionally biased region" description="Basic residues" evidence="3">
    <location>
        <begin position="118"/>
        <end position="147"/>
    </location>
</feature>
<evidence type="ECO:0008006" key="6">
    <source>
        <dbReference type="Google" id="ProtNLM"/>
    </source>
</evidence>
<proteinExistence type="inferred from homology"/>
<evidence type="ECO:0000256" key="1">
    <source>
        <dbReference type="ARBA" id="ARBA00022980"/>
    </source>
</evidence>
<dbReference type="InterPro" id="IPR001976">
    <property type="entry name" value="Ribosomal_eS24"/>
</dbReference>
<dbReference type="OrthoDB" id="10251131at2759"/>
<sequence>MTVTVRTRKFIRNPLLQRKQFVVDVLHPDRANVPKSELQDMIAKAIPGAFYHTYKVTDKSLISLFGFRNKFGGGKSTGFCLIYDSAESAKKYEPKYRLVRNGFVEKKETSRKQIKEAKNRKKKQIRQIRGTGRRIANHKAKKAAKDG</sequence>
<keyword evidence="5" id="KW-1185">Reference proteome</keyword>
<organism evidence="4 5">
    <name type="scientific">Pelagomonas calceolata</name>
    <dbReference type="NCBI Taxonomy" id="35677"/>
    <lineage>
        <taxon>Eukaryota</taxon>
        <taxon>Sar</taxon>
        <taxon>Stramenopiles</taxon>
        <taxon>Ochrophyta</taxon>
        <taxon>Pelagophyceae</taxon>
        <taxon>Pelagomonadales</taxon>
        <taxon>Pelagomonadaceae</taxon>
        <taxon>Pelagomonas</taxon>
    </lineage>
</organism>
<reference evidence="4" key="1">
    <citation type="submission" date="2021-11" db="EMBL/GenBank/DDBJ databases">
        <authorList>
            <consortium name="Genoscope - CEA"/>
            <person name="William W."/>
        </authorList>
    </citation>
    <scope>NUCLEOTIDE SEQUENCE</scope>
</reference>
<dbReference type="SUPFAM" id="SSF54189">
    <property type="entry name" value="Ribosomal proteins S24e, L23 and L15e"/>
    <property type="match status" value="1"/>
</dbReference>
<gene>
    <name evidence="4" type="ORF">PECAL_1P15430</name>
</gene>
<evidence type="ECO:0000256" key="3">
    <source>
        <dbReference type="SAM" id="MobiDB-lite"/>
    </source>
</evidence>
<dbReference type="InterPro" id="IPR053709">
    <property type="entry name" value="eRP_eS24_sf"/>
</dbReference>
<dbReference type="EMBL" id="CAKKNE010000001">
    <property type="protein sequence ID" value="CAH0365130.1"/>
    <property type="molecule type" value="Genomic_DNA"/>
</dbReference>
<dbReference type="HAMAP" id="MF_00545">
    <property type="entry name" value="Ribosomal_eS24"/>
    <property type="match status" value="1"/>
</dbReference>
<dbReference type="InterPro" id="IPR012678">
    <property type="entry name" value="Ribosomal_uL23/eL15/eS24_sf"/>
</dbReference>
<name>A0A8J2WEF7_9STRA</name>
<dbReference type="GO" id="GO:1990904">
    <property type="term" value="C:ribonucleoprotein complex"/>
    <property type="evidence" value="ECO:0007669"/>
    <property type="project" value="UniProtKB-KW"/>
</dbReference>
<dbReference type="Pfam" id="PF01282">
    <property type="entry name" value="Ribosomal_S24e"/>
    <property type="match status" value="1"/>
</dbReference>
<accession>A0A8J2WEF7</accession>
<feature type="region of interest" description="Disordered" evidence="3">
    <location>
        <begin position="109"/>
        <end position="147"/>
    </location>
</feature>
<dbReference type="GO" id="GO:0003735">
    <property type="term" value="F:structural constituent of ribosome"/>
    <property type="evidence" value="ECO:0007669"/>
    <property type="project" value="InterPro"/>
</dbReference>
<protein>
    <recommendedName>
        <fullName evidence="6">40S ribosomal protein S24</fullName>
    </recommendedName>
</protein>
<comment type="caution">
    <text evidence="4">The sequence shown here is derived from an EMBL/GenBank/DDBJ whole genome shotgun (WGS) entry which is preliminary data.</text>
</comment>
<evidence type="ECO:0000313" key="5">
    <source>
        <dbReference type="Proteomes" id="UP000789595"/>
    </source>
</evidence>
<keyword evidence="2" id="KW-0687">Ribonucleoprotein</keyword>
<dbReference type="GO" id="GO:0006412">
    <property type="term" value="P:translation"/>
    <property type="evidence" value="ECO:0007669"/>
    <property type="project" value="InterPro"/>
</dbReference>
<dbReference type="Proteomes" id="UP000789595">
    <property type="component" value="Unassembled WGS sequence"/>
</dbReference>
<dbReference type="Gene3D" id="3.30.70.3370">
    <property type="match status" value="1"/>
</dbReference>
<dbReference type="AlphaFoldDB" id="A0A8J2WEF7"/>
<dbReference type="GO" id="GO:0005840">
    <property type="term" value="C:ribosome"/>
    <property type="evidence" value="ECO:0007669"/>
    <property type="project" value="UniProtKB-KW"/>
</dbReference>
<evidence type="ECO:0000313" key="4">
    <source>
        <dbReference type="EMBL" id="CAH0365130.1"/>
    </source>
</evidence>
<evidence type="ECO:0000256" key="2">
    <source>
        <dbReference type="ARBA" id="ARBA00023274"/>
    </source>
</evidence>